<dbReference type="Proteomes" id="UP000646745">
    <property type="component" value="Unassembled WGS sequence"/>
</dbReference>
<name>A0ABQ3DPF7_9GAMM</name>
<keyword evidence="7" id="KW-0472">Membrane</keyword>
<dbReference type="EMBL" id="BMZI01000001">
    <property type="protein sequence ID" value="GHB09239.1"/>
    <property type="molecule type" value="Genomic_DNA"/>
</dbReference>
<evidence type="ECO:0000313" key="11">
    <source>
        <dbReference type="EMBL" id="GHB09239.1"/>
    </source>
</evidence>
<dbReference type="InterPro" id="IPR027417">
    <property type="entry name" value="P-loop_NTPase"/>
</dbReference>
<comment type="subcellular location">
    <subcellularLocation>
        <location evidence="1">Cell inner membrane</location>
        <topology evidence="1">Peripheral membrane protein</topology>
    </subcellularLocation>
</comment>
<comment type="similarity">
    <text evidence="2">Belongs to the ABC transporter superfamily.</text>
</comment>
<evidence type="ECO:0000256" key="3">
    <source>
        <dbReference type="ARBA" id="ARBA00022448"/>
    </source>
</evidence>
<dbReference type="PANTHER" id="PTHR43297">
    <property type="entry name" value="OLIGOPEPTIDE TRANSPORT ATP-BINDING PROTEIN APPD"/>
    <property type="match status" value="1"/>
</dbReference>
<dbReference type="InterPro" id="IPR013563">
    <property type="entry name" value="Oligopep_ABC_C"/>
</dbReference>
<dbReference type="Pfam" id="PF08352">
    <property type="entry name" value="oligo_HPY"/>
    <property type="match status" value="1"/>
</dbReference>
<dbReference type="GO" id="GO:0005524">
    <property type="term" value="F:ATP binding"/>
    <property type="evidence" value="ECO:0007669"/>
    <property type="project" value="UniProtKB-KW"/>
</dbReference>
<organism evidence="11 12">
    <name type="scientific">Salinicola rhizosphaerae</name>
    <dbReference type="NCBI Taxonomy" id="1443141"/>
    <lineage>
        <taxon>Bacteria</taxon>
        <taxon>Pseudomonadati</taxon>
        <taxon>Pseudomonadota</taxon>
        <taxon>Gammaproteobacteria</taxon>
        <taxon>Oceanospirillales</taxon>
        <taxon>Halomonadaceae</taxon>
        <taxon>Salinicola</taxon>
    </lineage>
</organism>
<accession>A0ABQ3DPF7</accession>
<evidence type="ECO:0000313" key="12">
    <source>
        <dbReference type="Proteomes" id="UP000646745"/>
    </source>
</evidence>
<evidence type="ECO:0000256" key="4">
    <source>
        <dbReference type="ARBA" id="ARBA00022475"/>
    </source>
</evidence>
<evidence type="ECO:0000256" key="1">
    <source>
        <dbReference type="ARBA" id="ARBA00004417"/>
    </source>
</evidence>
<dbReference type="RefSeq" id="WP_189442863.1">
    <property type="nucleotide sequence ID" value="NZ_BMZI01000001.1"/>
</dbReference>
<dbReference type="Pfam" id="PF00005">
    <property type="entry name" value="ABC_tran"/>
    <property type="match status" value="1"/>
</dbReference>
<dbReference type="PROSITE" id="PS50893">
    <property type="entry name" value="ABC_TRANSPORTER_2"/>
    <property type="match status" value="1"/>
</dbReference>
<comment type="caution">
    <text evidence="11">The sequence shown here is derived from an EMBL/GenBank/DDBJ whole genome shotgun (WGS) entry which is preliminary data.</text>
</comment>
<dbReference type="CDD" id="cd03257">
    <property type="entry name" value="ABC_NikE_OppD_transporters"/>
    <property type="match status" value="1"/>
</dbReference>
<dbReference type="SMART" id="SM00382">
    <property type="entry name" value="AAA"/>
    <property type="match status" value="1"/>
</dbReference>
<dbReference type="InterPro" id="IPR050388">
    <property type="entry name" value="ABC_Ni/Peptide_Import"/>
</dbReference>
<feature type="domain" description="ABC transporter" evidence="10">
    <location>
        <begin position="4"/>
        <end position="254"/>
    </location>
</feature>
<evidence type="ECO:0000259" key="10">
    <source>
        <dbReference type="PROSITE" id="PS50893"/>
    </source>
</evidence>
<sequence length="342" mass="37737">MALLEVDNLDVRFPLRHGEIQAVRDLSFTLERGERLGIVGESGAGKSVLGFSLVNLLAAPGRIIGGSIRFEGRELIGLPEHRWRHLRGRRIAMIFQDPRATLNPVLTIGAQMIETVRAHRRLGGRSARAMVLRTLEQVRIDDPESRLAQYPHELSGGLCQRVVIAIALLLDPDIIVADEPTTSLDVTIQADIVNLLLTLCQQRSISLILISHDLGVVNQLTHRLMIMYAGAIVEQGPTRQLLNDPQHPYTQALINALPEMTPPRQPLQQLPGAMPSLSAVPTGCAFHPRCPYRLDALGQPRQVCIDTPPDFTDVADTQVACHVVRELIATTQDSMPFDEETT</sequence>
<keyword evidence="3" id="KW-0813">Transport</keyword>
<dbReference type="NCBIfam" id="TIGR01727">
    <property type="entry name" value="oligo_HPY"/>
    <property type="match status" value="1"/>
</dbReference>
<keyword evidence="5" id="KW-0547">Nucleotide-binding</keyword>
<evidence type="ECO:0000256" key="2">
    <source>
        <dbReference type="ARBA" id="ARBA00005417"/>
    </source>
</evidence>
<gene>
    <name evidence="11" type="ORF">GCM10009038_03570</name>
</gene>
<keyword evidence="12" id="KW-1185">Reference proteome</keyword>
<reference evidence="12" key="1">
    <citation type="journal article" date="2019" name="Int. J. Syst. Evol. Microbiol.">
        <title>The Global Catalogue of Microorganisms (GCM) 10K type strain sequencing project: providing services to taxonomists for standard genome sequencing and annotation.</title>
        <authorList>
            <consortium name="The Broad Institute Genomics Platform"/>
            <consortium name="The Broad Institute Genome Sequencing Center for Infectious Disease"/>
            <person name="Wu L."/>
            <person name="Ma J."/>
        </authorList>
    </citation>
    <scope>NUCLEOTIDE SEQUENCE [LARGE SCALE GENOMIC DNA]</scope>
    <source>
        <strain evidence="12">KCTC 32998</strain>
    </source>
</reference>
<dbReference type="SUPFAM" id="SSF52540">
    <property type="entry name" value="P-loop containing nucleoside triphosphate hydrolases"/>
    <property type="match status" value="1"/>
</dbReference>
<dbReference type="PANTHER" id="PTHR43297:SF2">
    <property type="entry name" value="DIPEPTIDE TRANSPORT ATP-BINDING PROTEIN DPPD"/>
    <property type="match status" value="1"/>
</dbReference>
<evidence type="ECO:0000256" key="6">
    <source>
        <dbReference type="ARBA" id="ARBA00022840"/>
    </source>
</evidence>
<dbReference type="InterPro" id="IPR003593">
    <property type="entry name" value="AAA+_ATPase"/>
</dbReference>
<evidence type="ECO:0000256" key="5">
    <source>
        <dbReference type="ARBA" id="ARBA00022741"/>
    </source>
</evidence>
<keyword evidence="4" id="KW-1003">Cell membrane</keyword>
<comment type="catalytic activity">
    <reaction evidence="9">
        <text>a dipeptide(out) + ATP + H2O = a dipeptide(in) + ADP + phosphate + H(+)</text>
        <dbReference type="Rhea" id="RHEA:23120"/>
        <dbReference type="ChEBI" id="CHEBI:15377"/>
        <dbReference type="ChEBI" id="CHEBI:15378"/>
        <dbReference type="ChEBI" id="CHEBI:30616"/>
        <dbReference type="ChEBI" id="CHEBI:43474"/>
        <dbReference type="ChEBI" id="CHEBI:90799"/>
        <dbReference type="ChEBI" id="CHEBI:456216"/>
        <dbReference type="EC" id="7.4.2.9"/>
    </reaction>
</comment>
<dbReference type="Gene3D" id="3.40.50.300">
    <property type="entry name" value="P-loop containing nucleotide triphosphate hydrolases"/>
    <property type="match status" value="1"/>
</dbReference>
<evidence type="ECO:0000256" key="8">
    <source>
        <dbReference type="ARBA" id="ARBA00038852"/>
    </source>
</evidence>
<keyword evidence="6 11" id="KW-0067">ATP-binding</keyword>
<dbReference type="EC" id="7.4.2.9" evidence="8"/>
<protein>
    <recommendedName>
        <fullName evidence="8">ABC-type dipeptide transporter</fullName>
        <ecNumber evidence="8">7.4.2.9</ecNumber>
    </recommendedName>
</protein>
<evidence type="ECO:0000256" key="7">
    <source>
        <dbReference type="ARBA" id="ARBA00023136"/>
    </source>
</evidence>
<dbReference type="InterPro" id="IPR003439">
    <property type="entry name" value="ABC_transporter-like_ATP-bd"/>
</dbReference>
<evidence type="ECO:0000256" key="9">
    <source>
        <dbReference type="ARBA" id="ARBA00047356"/>
    </source>
</evidence>
<proteinExistence type="inferred from homology"/>